<evidence type="ECO:0000313" key="3">
    <source>
        <dbReference type="Proteomes" id="UP000298438"/>
    </source>
</evidence>
<gene>
    <name evidence="2" type="ORF">E4L96_12835</name>
</gene>
<organism evidence="2 3">
    <name type="scientific">Zemynaea arenosa</name>
    <dbReference type="NCBI Taxonomy" id="2561931"/>
    <lineage>
        <taxon>Bacteria</taxon>
        <taxon>Pseudomonadati</taxon>
        <taxon>Pseudomonadota</taxon>
        <taxon>Betaproteobacteria</taxon>
        <taxon>Burkholderiales</taxon>
        <taxon>Oxalobacteraceae</taxon>
        <taxon>Telluria group</taxon>
        <taxon>Zemynaea</taxon>
    </lineage>
</organism>
<feature type="transmembrane region" description="Helical" evidence="1">
    <location>
        <begin position="6"/>
        <end position="23"/>
    </location>
</feature>
<keyword evidence="3" id="KW-1185">Reference proteome</keyword>
<dbReference type="Proteomes" id="UP000298438">
    <property type="component" value="Unassembled WGS sequence"/>
</dbReference>
<accession>A0A4Y9S9U6</accession>
<keyword evidence="1" id="KW-0812">Transmembrane</keyword>
<keyword evidence="1" id="KW-1133">Transmembrane helix</keyword>
<dbReference type="OrthoDB" id="8703297at2"/>
<sequence>MGAFSLSTLALVVLVPLLVWRIYSRVKGVMGRQVSVPSRHWLGVLVCGAALAVSVAEVMGSTTLLGYLALGALFGIGWGLFAFKRTRLFANDEGYFFQPYAPLGIAVAMLFAARILYVGVDLYINQGIPMRVQEPFMHAPLTVAAIAFVAGYFGTISAGLLRWRLLNRQTD</sequence>
<dbReference type="RefSeq" id="WP_135207624.1">
    <property type="nucleotide sequence ID" value="NZ_SPVF01000159.1"/>
</dbReference>
<reference evidence="2 3" key="1">
    <citation type="submission" date="2019-03" db="EMBL/GenBank/DDBJ databases">
        <title>Draft Genome Sequence of Massilia arenosa sp. nov., a Novel Massilia Species Isolated from a Sandy-loam Maize Soil.</title>
        <authorList>
            <person name="Raths R."/>
            <person name="Peta V."/>
            <person name="Bucking H."/>
        </authorList>
    </citation>
    <scope>NUCLEOTIDE SEQUENCE [LARGE SCALE GENOMIC DNA]</scope>
    <source>
        <strain evidence="2 3">MC02</strain>
    </source>
</reference>
<feature type="transmembrane region" description="Helical" evidence="1">
    <location>
        <begin position="137"/>
        <end position="161"/>
    </location>
</feature>
<feature type="transmembrane region" description="Helical" evidence="1">
    <location>
        <begin position="95"/>
        <end position="117"/>
    </location>
</feature>
<comment type="caution">
    <text evidence="2">The sequence shown here is derived from an EMBL/GenBank/DDBJ whole genome shotgun (WGS) entry which is preliminary data.</text>
</comment>
<evidence type="ECO:0000313" key="2">
    <source>
        <dbReference type="EMBL" id="TFW18600.1"/>
    </source>
</evidence>
<protein>
    <recommendedName>
        <fullName evidence="4">DUF1453 domain-containing protein</fullName>
    </recommendedName>
</protein>
<dbReference type="EMBL" id="SPVF01000159">
    <property type="protein sequence ID" value="TFW18600.1"/>
    <property type="molecule type" value="Genomic_DNA"/>
</dbReference>
<keyword evidence="1" id="KW-0472">Membrane</keyword>
<evidence type="ECO:0008006" key="4">
    <source>
        <dbReference type="Google" id="ProtNLM"/>
    </source>
</evidence>
<proteinExistence type="predicted"/>
<evidence type="ECO:0000256" key="1">
    <source>
        <dbReference type="SAM" id="Phobius"/>
    </source>
</evidence>
<feature type="transmembrane region" description="Helical" evidence="1">
    <location>
        <begin position="41"/>
        <end position="59"/>
    </location>
</feature>
<name>A0A4Y9S9U6_9BURK</name>
<feature type="transmembrane region" description="Helical" evidence="1">
    <location>
        <begin position="65"/>
        <end position="83"/>
    </location>
</feature>
<dbReference type="AlphaFoldDB" id="A0A4Y9S9U6"/>